<evidence type="ECO:0000256" key="6">
    <source>
        <dbReference type="ARBA" id="ARBA00022692"/>
    </source>
</evidence>
<evidence type="ECO:0000256" key="1">
    <source>
        <dbReference type="ARBA" id="ARBA00004651"/>
    </source>
</evidence>
<feature type="transmembrane region" description="Helical" evidence="13">
    <location>
        <begin position="12"/>
        <end position="30"/>
    </location>
</feature>
<feature type="transmembrane region" description="Helical" evidence="13">
    <location>
        <begin position="300"/>
        <end position="324"/>
    </location>
</feature>
<dbReference type="GO" id="GO:0005886">
    <property type="term" value="C:plasma membrane"/>
    <property type="evidence" value="ECO:0007669"/>
    <property type="project" value="UniProtKB-SubCell"/>
</dbReference>
<keyword evidence="8" id="KW-0408">Iron</keyword>
<dbReference type="AlphaFoldDB" id="A0A7Y0K6Q7"/>
<dbReference type="Pfam" id="PF01032">
    <property type="entry name" value="FecCD"/>
    <property type="match status" value="1"/>
</dbReference>
<feature type="transmembrane region" description="Helical" evidence="13">
    <location>
        <begin position="195"/>
        <end position="216"/>
    </location>
</feature>
<comment type="subcellular location">
    <subcellularLocation>
        <location evidence="1">Cell membrane</location>
        <topology evidence="1">Multi-pass membrane protein</topology>
    </subcellularLocation>
</comment>
<sequence length="333" mass="36021">MNKGRERNKIVIYFLLVSIFLVWMIVYSALKGSIPIGISQLVSGLIHGGDEQVEVIKDLRFPRIIVAIFTGAVLSVSGVLFQAVMRNPLAEAGILGISSGASFFTFFGILFLPGWYISETLFSFIGGTIACIIIYWLSWKSGLKPLRVILTGIAISAMFTGLRDALINICSFLNISVGATNASNLTMKTWEDVQIIVACGVVLLAVAFFVSPWCNLLRLEDKKIANLGIRIHWVRIFVSAIAVLLASVGTSVAGVIMFAGLIIPHIARQLIGTNHYILIPFSALSGALLLLSADTFGRLLIAPLEIPASTLMAIIGGPFLIFLLRKGEKINGI</sequence>
<dbReference type="GO" id="GO:0033214">
    <property type="term" value="P:siderophore-iron import into cell"/>
    <property type="evidence" value="ECO:0007669"/>
    <property type="project" value="TreeGrafter"/>
</dbReference>
<dbReference type="InterPro" id="IPR037294">
    <property type="entry name" value="ABC_BtuC-like"/>
</dbReference>
<evidence type="ECO:0000256" key="7">
    <source>
        <dbReference type="ARBA" id="ARBA00022989"/>
    </source>
</evidence>
<dbReference type="CDD" id="cd06550">
    <property type="entry name" value="TM_ABC_iron-siderophores_like"/>
    <property type="match status" value="1"/>
</dbReference>
<evidence type="ECO:0000256" key="8">
    <source>
        <dbReference type="ARBA" id="ARBA00023004"/>
    </source>
</evidence>
<dbReference type="Proteomes" id="UP000588491">
    <property type="component" value="Unassembled WGS sequence"/>
</dbReference>
<evidence type="ECO:0000256" key="11">
    <source>
        <dbReference type="ARBA" id="ARBA00031149"/>
    </source>
</evidence>
<feature type="transmembrane region" description="Helical" evidence="13">
    <location>
        <begin position="64"/>
        <end position="85"/>
    </location>
</feature>
<dbReference type="PANTHER" id="PTHR30472:SF21">
    <property type="entry name" value="HEME-IRON TRANSPORT SYSTEM PERMEASE PROTEIN ISDF-RELATED"/>
    <property type="match status" value="1"/>
</dbReference>
<dbReference type="EMBL" id="JABBPK010000001">
    <property type="protein sequence ID" value="NMO76543.1"/>
    <property type="molecule type" value="Genomic_DNA"/>
</dbReference>
<keyword evidence="15" id="KW-1185">Reference proteome</keyword>
<feature type="transmembrane region" description="Helical" evidence="13">
    <location>
        <begin position="92"/>
        <end position="115"/>
    </location>
</feature>
<keyword evidence="5" id="KW-1003">Cell membrane</keyword>
<evidence type="ECO:0000256" key="3">
    <source>
        <dbReference type="ARBA" id="ARBA00018524"/>
    </source>
</evidence>
<evidence type="ECO:0000256" key="2">
    <source>
        <dbReference type="ARBA" id="ARBA00007935"/>
    </source>
</evidence>
<evidence type="ECO:0000256" key="13">
    <source>
        <dbReference type="SAM" id="Phobius"/>
    </source>
</evidence>
<dbReference type="RefSeq" id="WP_016204273.1">
    <property type="nucleotide sequence ID" value="NZ_JABBPK010000001.1"/>
</dbReference>
<gene>
    <name evidence="14" type="ORF">HHU08_05995</name>
</gene>
<name>A0A7Y0K6Q7_9BACI</name>
<feature type="transmembrane region" description="Helical" evidence="13">
    <location>
        <begin position="236"/>
        <end position="263"/>
    </location>
</feature>
<evidence type="ECO:0000256" key="4">
    <source>
        <dbReference type="ARBA" id="ARBA00022448"/>
    </source>
</evidence>
<keyword evidence="6 13" id="KW-0812">Transmembrane</keyword>
<dbReference type="FunFam" id="1.10.3470.10:FF:000001">
    <property type="entry name" value="Vitamin B12 ABC transporter permease BtuC"/>
    <property type="match status" value="1"/>
</dbReference>
<dbReference type="GO" id="GO:0022857">
    <property type="term" value="F:transmembrane transporter activity"/>
    <property type="evidence" value="ECO:0007669"/>
    <property type="project" value="InterPro"/>
</dbReference>
<keyword evidence="4" id="KW-0813">Transport</keyword>
<feature type="transmembrane region" description="Helical" evidence="13">
    <location>
        <begin position="149"/>
        <end position="175"/>
    </location>
</feature>
<evidence type="ECO:0000313" key="15">
    <source>
        <dbReference type="Proteomes" id="UP000588491"/>
    </source>
</evidence>
<evidence type="ECO:0000256" key="9">
    <source>
        <dbReference type="ARBA" id="ARBA00023136"/>
    </source>
</evidence>
<evidence type="ECO:0000313" key="14">
    <source>
        <dbReference type="EMBL" id="NMO76543.1"/>
    </source>
</evidence>
<proteinExistence type="inferred from homology"/>
<accession>A0A7Y0K6Q7</accession>
<keyword evidence="7 13" id="KW-1133">Transmembrane helix</keyword>
<comment type="function">
    <text evidence="10">Part of the binding-protein-dependent transport system for heme-iron. Responsible for the translocation of the substrate across the membrane.</text>
</comment>
<dbReference type="InterPro" id="IPR000522">
    <property type="entry name" value="ABC_transptr_permease_BtuC"/>
</dbReference>
<evidence type="ECO:0000256" key="10">
    <source>
        <dbReference type="ARBA" id="ARBA00025320"/>
    </source>
</evidence>
<dbReference type="Gene3D" id="1.10.3470.10">
    <property type="entry name" value="ABC transporter involved in vitamin B12 uptake, BtuC"/>
    <property type="match status" value="1"/>
</dbReference>
<keyword evidence="9 13" id="KW-0472">Membrane</keyword>
<dbReference type="PANTHER" id="PTHR30472">
    <property type="entry name" value="FERRIC ENTEROBACTIN TRANSPORT SYSTEM PERMEASE PROTEIN"/>
    <property type="match status" value="1"/>
</dbReference>
<evidence type="ECO:0000256" key="5">
    <source>
        <dbReference type="ARBA" id="ARBA00022475"/>
    </source>
</evidence>
<protein>
    <recommendedName>
        <fullName evidence="3">Probable heme-iron transport system permease protein IsdF</fullName>
    </recommendedName>
    <alternativeName>
        <fullName evidence="12">Iron-regulated surface determinant protein F</fullName>
    </alternativeName>
    <alternativeName>
        <fullName evidence="11">Staphylococcal iron-regulated protein G</fullName>
    </alternativeName>
</protein>
<dbReference type="SUPFAM" id="SSF81345">
    <property type="entry name" value="ABC transporter involved in vitamin B12 uptake, BtuC"/>
    <property type="match status" value="1"/>
</dbReference>
<evidence type="ECO:0000256" key="12">
    <source>
        <dbReference type="ARBA" id="ARBA00031465"/>
    </source>
</evidence>
<feature type="transmembrane region" description="Helical" evidence="13">
    <location>
        <begin position="275"/>
        <end position="293"/>
    </location>
</feature>
<organism evidence="14 15">
    <name type="scientific">Niallia alba</name>
    <dbReference type="NCBI Taxonomy" id="2729105"/>
    <lineage>
        <taxon>Bacteria</taxon>
        <taxon>Bacillati</taxon>
        <taxon>Bacillota</taxon>
        <taxon>Bacilli</taxon>
        <taxon>Bacillales</taxon>
        <taxon>Bacillaceae</taxon>
        <taxon>Niallia</taxon>
    </lineage>
</organism>
<comment type="caution">
    <text evidence="14">The sequence shown here is derived from an EMBL/GenBank/DDBJ whole genome shotgun (WGS) entry which is preliminary data.</text>
</comment>
<reference evidence="14 15" key="1">
    <citation type="submission" date="2020-04" db="EMBL/GenBank/DDBJ databases">
        <title>Bacillus sp. UniB3 isolated from commercial digestive syrup.</title>
        <authorList>
            <person name="Thorat V."/>
            <person name="Kirdat K."/>
            <person name="Tiwarekar B."/>
            <person name="Yadav A."/>
        </authorList>
    </citation>
    <scope>NUCLEOTIDE SEQUENCE [LARGE SCALE GENOMIC DNA]</scope>
    <source>
        <strain evidence="14 15">UniB3</strain>
    </source>
</reference>
<comment type="similarity">
    <text evidence="2">Belongs to the binding-protein-dependent transport system permease family. FecCD subfamily.</text>
</comment>
<feature type="transmembrane region" description="Helical" evidence="13">
    <location>
        <begin position="121"/>
        <end position="137"/>
    </location>
</feature>